<dbReference type="Proteomes" id="UP000273811">
    <property type="component" value="Unassembled WGS sequence"/>
</dbReference>
<keyword evidence="1" id="KW-1015">Disulfide bond</keyword>
<dbReference type="AlphaFoldDB" id="A0A443IKN3"/>
<dbReference type="GO" id="GO:0016491">
    <property type="term" value="F:oxidoreductase activity"/>
    <property type="evidence" value="ECO:0007669"/>
    <property type="project" value="InterPro"/>
</dbReference>
<accession>A0A443IKN3</accession>
<dbReference type="Pfam" id="PF00578">
    <property type="entry name" value="AhpC-TSA"/>
    <property type="match status" value="1"/>
</dbReference>
<evidence type="ECO:0000256" key="2">
    <source>
        <dbReference type="SAM" id="MobiDB-lite"/>
    </source>
</evidence>
<keyword evidence="5" id="KW-1185">Reference proteome</keyword>
<dbReference type="EMBL" id="QYTU02000049">
    <property type="protein sequence ID" value="RWR05044.1"/>
    <property type="molecule type" value="Genomic_DNA"/>
</dbReference>
<feature type="region of interest" description="Disordered" evidence="2">
    <location>
        <begin position="40"/>
        <end position="60"/>
    </location>
</feature>
<dbReference type="RefSeq" id="WP_120075524.1">
    <property type="nucleotide sequence ID" value="NZ_CP126113.1"/>
</dbReference>
<proteinExistence type="predicted"/>
<sequence length="197" mass="22154">MNKRIFGLALIALLVGIVVVNIIQEVRENDEIEAAQEEFLTQSQTEEQTSEGLKNGDVPPDFELETLDGASVKLSDYKGKKVILNFWASWCPPCKAEMPHMENYYKTKAKQQNTEILAVNLTNAERGGNVNKKVENFIEEYDLTFTVPLDESGEIGKTYGAFTIPTTYMIDTNGKIHTKIIGPMDEETIEKIVSEMK</sequence>
<dbReference type="PROSITE" id="PS00194">
    <property type="entry name" value="THIOREDOXIN_1"/>
    <property type="match status" value="1"/>
</dbReference>
<dbReference type="PANTHER" id="PTHR42852">
    <property type="entry name" value="THIOL:DISULFIDE INTERCHANGE PROTEIN DSBE"/>
    <property type="match status" value="1"/>
</dbReference>
<name>A0A443IKN3_9BACI</name>
<dbReference type="Gene3D" id="3.40.30.10">
    <property type="entry name" value="Glutaredoxin"/>
    <property type="match status" value="1"/>
</dbReference>
<dbReference type="PANTHER" id="PTHR42852:SF17">
    <property type="entry name" value="THIOREDOXIN-LIKE PROTEIN HI_1115"/>
    <property type="match status" value="1"/>
</dbReference>
<dbReference type="InterPro" id="IPR017937">
    <property type="entry name" value="Thioredoxin_CS"/>
</dbReference>
<feature type="domain" description="Thioredoxin" evidence="3">
    <location>
        <begin position="53"/>
        <end position="197"/>
    </location>
</feature>
<dbReference type="PROSITE" id="PS51352">
    <property type="entry name" value="THIOREDOXIN_2"/>
    <property type="match status" value="1"/>
</dbReference>
<dbReference type="GO" id="GO:0016209">
    <property type="term" value="F:antioxidant activity"/>
    <property type="evidence" value="ECO:0007669"/>
    <property type="project" value="InterPro"/>
</dbReference>
<dbReference type="CDD" id="cd02966">
    <property type="entry name" value="TlpA_like_family"/>
    <property type="match status" value="1"/>
</dbReference>
<evidence type="ECO:0000313" key="4">
    <source>
        <dbReference type="EMBL" id="RWR05044.1"/>
    </source>
</evidence>
<evidence type="ECO:0000256" key="1">
    <source>
        <dbReference type="ARBA" id="ARBA00023157"/>
    </source>
</evidence>
<organism evidence="4 5">
    <name type="scientific">Siminovitchia fortis</name>
    <dbReference type="NCBI Taxonomy" id="254758"/>
    <lineage>
        <taxon>Bacteria</taxon>
        <taxon>Bacillati</taxon>
        <taxon>Bacillota</taxon>
        <taxon>Bacilli</taxon>
        <taxon>Bacillales</taxon>
        <taxon>Bacillaceae</taxon>
        <taxon>Siminovitchia</taxon>
    </lineage>
</organism>
<dbReference type="InterPro" id="IPR036249">
    <property type="entry name" value="Thioredoxin-like_sf"/>
</dbReference>
<dbReference type="InterPro" id="IPR050553">
    <property type="entry name" value="Thioredoxin_ResA/DsbE_sf"/>
</dbReference>
<dbReference type="SUPFAM" id="SSF52833">
    <property type="entry name" value="Thioredoxin-like"/>
    <property type="match status" value="1"/>
</dbReference>
<evidence type="ECO:0000259" key="3">
    <source>
        <dbReference type="PROSITE" id="PS51352"/>
    </source>
</evidence>
<comment type="caution">
    <text evidence="4">The sequence shown here is derived from an EMBL/GenBank/DDBJ whole genome shotgun (WGS) entry which is preliminary data.</text>
</comment>
<reference evidence="4" key="1">
    <citation type="submission" date="2018-12" db="EMBL/GenBank/DDBJ databases">
        <authorList>
            <person name="Sun L."/>
            <person name="Chen Z."/>
        </authorList>
    </citation>
    <scope>NUCLEOTIDE SEQUENCE [LARGE SCALE GENOMIC DNA]</scope>
    <source>
        <strain evidence="4">DSM 16012</strain>
    </source>
</reference>
<dbReference type="InterPro" id="IPR000866">
    <property type="entry name" value="AhpC/TSA"/>
</dbReference>
<dbReference type="InterPro" id="IPR013766">
    <property type="entry name" value="Thioredoxin_domain"/>
</dbReference>
<protein>
    <submittedName>
        <fullName evidence="4">Redoxin domain-containing protein</fullName>
    </submittedName>
</protein>
<gene>
    <name evidence="4" type="ORF">D4N35_016110</name>
</gene>
<feature type="compositionally biased region" description="Polar residues" evidence="2">
    <location>
        <begin position="40"/>
        <end position="52"/>
    </location>
</feature>
<evidence type="ECO:0000313" key="5">
    <source>
        <dbReference type="Proteomes" id="UP000273811"/>
    </source>
</evidence>
<dbReference type="OrthoDB" id="25753at2"/>